<dbReference type="Proteomes" id="UP000470409">
    <property type="component" value="Unassembled WGS sequence"/>
</dbReference>
<dbReference type="AlphaFoldDB" id="A0A7V7S436"/>
<gene>
    <name evidence="2" type="ORF">F8163_23130</name>
</gene>
<comment type="caution">
    <text evidence="2">The sequence shown here is derived from an EMBL/GenBank/DDBJ whole genome shotgun (WGS) entry which is preliminary data.</text>
</comment>
<dbReference type="InterPro" id="IPR039519">
    <property type="entry name" value="YokE-like_PH"/>
</dbReference>
<dbReference type="Pfam" id="PF14470">
    <property type="entry name" value="bPH_3"/>
    <property type="match status" value="1"/>
</dbReference>
<feature type="domain" description="YokE-like PH" evidence="1">
    <location>
        <begin position="9"/>
        <end position="67"/>
    </location>
</feature>
<evidence type="ECO:0000313" key="2">
    <source>
        <dbReference type="EMBL" id="KAB2440699.1"/>
    </source>
</evidence>
<organism evidence="2 3">
    <name type="scientific">Bacillus luti</name>
    <dbReference type="NCBI Taxonomy" id="2026191"/>
    <lineage>
        <taxon>Bacteria</taxon>
        <taxon>Bacillati</taxon>
        <taxon>Bacillota</taxon>
        <taxon>Bacilli</taxon>
        <taxon>Bacillales</taxon>
        <taxon>Bacillaceae</taxon>
        <taxon>Bacillus</taxon>
        <taxon>Bacillus cereus group</taxon>
    </lineage>
</organism>
<sequence>MFEALKKFMNVKEKIHYFEAAEPKLTKTGFMVVGKHNLYLVMMKGGLFGCTEAEVVEYKDIKEVDFDFI</sequence>
<evidence type="ECO:0000259" key="1">
    <source>
        <dbReference type="Pfam" id="PF14470"/>
    </source>
</evidence>
<proteinExistence type="predicted"/>
<dbReference type="RefSeq" id="WP_003258109.1">
    <property type="nucleotide sequence ID" value="NZ_WBPG01000027.1"/>
</dbReference>
<dbReference type="EMBL" id="WBPG01000027">
    <property type="protein sequence ID" value="KAB2440699.1"/>
    <property type="molecule type" value="Genomic_DNA"/>
</dbReference>
<accession>A0A7V7S436</accession>
<evidence type="ECO:0000313" key="3">
    <source>
        <dbReference type="Proteomes" id="UP000470409"/>
    </source>
</evidence>
<protein>
    <recommendedName>
        <fullName evidence="1">YokE-like PH domain-containing protein</fullName>
    </recommendedName>
</protein>
<name>A0A7V7S436_9BACI</name>
<reference evidence="2 3" key="1">
    <citation type="submission" date="2019-10" db="EMBL/GenBank/DDBJ databases">
        <title>Bacillus from the desert of Cuatro Cinegas, Coahuila.</title>
        <authorList>
            <person name="Olmedo-Alvarez G."/>
            <person name="Saldana S."/>
            <person name="Barcelo D."/>
        </authorList>
    </citation>
    <scope>NUCLEOTIDE SEQUENCE [LARGE SCALE GENOMIC DNA]</scope>
    <source>
        <strain evidence="2 3">CH155b_5T</strain>
    </source>
</reference>